<dbReference type="Proteomes" id="UP000318578">
    <property type="component" value="Unassembled WGS sequence"/>
</dbReference>
<feature type="compositionally biased region" description="Basic and acidic residues" evidence="2">
    <location>
        <begin position="280"/>
        <end position="289"/>
    </location>
</feature>
<gene>
    <name evidence="3" type="ORF">FNH06_17925</name>
</gene>
<reference evidence="3 4" key="1">
    <citation type="submission" date="2019-07" db="EMBL/GenBank/DDBJ databases">
        <title>New species of Amycolatopsis and Streptomyces.</title>
        <authorList>
            <person name="Duangmal K."/>
            <person name="Teo W.F.A."/>
            <person name="Lipun K."/>
        </authorList>
    </citation>
    <scope>NUCLEOTIDE SEQUENCE [LARGE SCALE GENOMIC DNA]</scope>
    <source>
        <strain evidence="3 4">JCM 30562</strain>
    </source>
</reference>
<dbReference type="Pfam" id="PF00378">
    <property type="entry name" value="ECH_1"/>
    <property type="match status" value="1"/>
</dbReference>
<dbReference type="SUPFAM" id="SSF52096">
    <property type="entry name" value="ClpP/crotonase"/>
    <property type="match status" value="1"/>
</dbReference>
<dbReference type="Gene3D" id="1.10.12.10">
    <property type="entry name" value="Lyase 2-enoyl-coa Hydratase, Chain A, domain 2"/>
    <property type="match status" value="1"/>
</dbReference>
<dbReference type="PANTHER" id="PTHR43802">
    <property type="entry name" value="ENOYL-COA HYDRATASE"/>
    <property type="match status" value="1"/>
</dbReference>
<dbReference type="AlphaFoldDB" id="A0A558AA23"/>
<protein>
    <submittedName>
        <fullName evidence="3">Enoyl-CoA hydratase</fullName>
        <ecNumber evidence="3">4.2.1.17</ecNumber>
    </submittedName>
</protein>
<comment type="similarity">
    <text evidence="1">Belongs to the enoyl-CoA hydratase/isomerase family.</text>
</comment>
<organism evidence="3 4">
    <name type="scientific">Amycolatopsis acidiphila</name>
    <dbReference type="NCBI Taxonomy" id="715473"/>
    <lineage>
        <taxon>Bacteria</taxon>
        <taxon>Bacillati</taxon>
        <taxon>Actinomycetota</taxon>
        <taxon>Actinomycetes</taxon>
        <taxon>Pseudonocardiales</taxon>
        <taxon>Pseudonocardiaceae</taxon>
        <taxon>Amycolatopsis</taxon>
    </lineage>
</organism>
<dbReference type="GO" id="GO:0004300">
    <property type="term" value="F:enoyl-CoA hydratase activity"/>
    <property type="evidence" value="ECO:0007669"/>
    <property type="project" value="UniProtKB-EC"/>
</dbReference>
<dbReference type="InterPro" id="IPR014748">
    <property type="entry name" value="Enoyl-CoA_hydra_C"/>
</dbReference>
<dbReference type="RefSeq" id="WP_144639854.1">
    <property type="nucleotide sequence ID" value="NZ_BNAX01000001.1"/>
</dbReference>
<dbReference type="EMBL" id="VJZA01000029">
    <property type="protein sequence ID" value="TVT21110.1"/>
    <property type="molecule type" value="Genomic_DNA"/>
</dbReference>
<keyword evidence="4" id="KW-1185">Reference proteome</keyword>
<dbReference type="InterPro" id="IPR001753">
    <property type="entry name" value="Enoyl-CoA_hydra/iso"/>
</dbReference>
<dbReference type="EC" id="4.2.1.17" evidence="3"/>
<dbReference type="CDD" id="cd06558">
    <property type="entry name" value="crotonase-like"/>
    <property type="match status" value="1"/>
</dbReference>
<dbReference type="OrthoDB" id="9777711at2"/>
<keyword evidence="3" id="KW-0456">Lyase</keyword>
<accession>A0A558AA23</accession>
<name>A0A558AA23_9PSEU</name>
<feature type="region of interest" description="Disordered" evidence="2">
    <location>
        <begin position="268"/>
        <end position="289"/>
    </location>
</feature>
<proteinExistence type="inferred from homology"/>
<dbReference type="InterPro" id="IPR029045">
    <property type="entry name" value="ClpP/crotonase-like_dom_sf"/>
</dbReference>
<evidence type="ECO:0000313" key="3">
    <source>
        <dbReference type="EMBL" id="TVT21110.1"/>
    </source>
</evidence>
<evidence type="ECO:0000256" key="2">
    <source>
        <dbReference type="SAM" id="MobiDB-lite"/>
    </source>
</evidence>
<comment type="caution">
    <text evidence="3">The sequence shown here is derived from an EMBL/GenBank/DDBJ whole genome shotgun (WGS) entry which is preliminary data.</text>
</comment>
<evidence type="ECO:0000256" key="1">
    <source>
        <dbReference type="ARBA" id="ARBA00005254"/>
    </source>
</evidence>
<dbReference type="Gene3D" id="3.90.226.10">
    <property type="entry name" value="2-enoyl-CoA Hydratase, Chain A, domain 1"/>
    <property type="match status" value="1"/>
</dbReference>
<evidence type="ECO:0000313" key="4">
    <source>
        <dbReference type="Proteomes" id="UP000318578"/>
    </source>
</evidence>
<dbReference type="PANTHER" id="PTHR43802:SF1">
    <property type="entry name" value="IP11341P-RELATED"/>
    <property type="match status" value="1"/>
</dbReference>
<sequence>MELAVMSPSPVLYEVGDDGVAVITLNRPERRNGWNPELERRYFEVLDEADRDPGVRAAVLTGAGKAFCPGVDSARLDELAGQGLDVSGRRSPVRPWAFRKPLIAAVNGACAGMGLLQALLCDVRFAARGARFTTAFARRGLAGEFGITWLLPRLVGLERASDLLLSARVFDADEALSLGVLSRVSEPDELLPAARAYAADIAANCSPVSLALIRHQLHADLRHDFAGALGAAYRAMHVAASGPDFREGMDSFLAKRPPHFPALAPDFDPAKITGDPLPEVDLRPEDQLG</sequence>